<protein>
    <recommendedName>
        <fullName evidence="2">protein-tyrosine-phosphatase</fullName>
        <ecNumber evidence="2">3.1.3.48</ecNumber>
    </recommendedName>
</protein>
<proteinExistence type="inferred from homology"/>
<dbReference type="SUPFAM" id="SSF52788">
    <property type="entry name" value="Phosphotyrosine protein phosphatases I"/>
    <property type="match status" value="1"/>
</dbReference>
<dbReference type="InterPro" id="IPR017867">
    <property type="entry name" value="Tyr_phospatase_low_mol_wt"/>
</dbReference>
<dbReference type="InterPro" id="IPR050438">
    <property type="entry name" value="LMW_PTPase"/>
</dbReference>
<evidence type="ECO:0000256" key="3">
    <source>
        <dbReference type="ARBA" id="ARBA00022801"/>
    </source>
</evidence>
<evidence type="ECO:0000259" key="5">
    <source>
        <dbReference type="SMART" id="SM00226"/>
    </source>
</evidence>
<evidence type="ECO:0000256" key="1">
    <source>
        <dbReference type="ARBA" id="ARBA00011063"/>
    </source>
</evidence>
<evidence type="ECO:0000313" key="6">
    <source>
        <dbReference type="EMBL" id="MEU1956472.1"/>
    </source>
</evidence>
<dbReference type="RefSeq" id="WP_356956312.1">
    <property type="nucleotide sequence ID" value="NZ_JBEXYG010000005.1"/>
</dbReference>
<dbReference type="PRINTS" id="PR00719">
    <property type="entry name" value="LMWPTPASE"/>
</dbReference>
<evidence type="ECO:0000313" key="7">
    <source>
        <dbReference type="Proteomes" id="UP001550628"/>
    </source>
</evidence>
<dbReference type="InterPro" id="IPR036196">
    <property type="entry name" value="Ptyr_pPase_sf"/>
</dbReference>
<gene>
    <name evidence="6" type="ORF">ABZ510_32070</name>
</gene>
<dbReference type="PANTHER" id="PTHR11717">
    <property type="entry name" value="LOW MOLECULAR WEIGHT PROTEIN TYROSINE PHOSPHATASE"/>
    <property type="match status" value="1"/>
</dbReference>
<dbReference type="PANTHER" id="PTHR11717:SF7">
    <property type="entry name" value="LOW MOLECULAR WEIGHT PHOSPHOTYROSINE PROTEIN PHOSPHATASE"/>
    <property type="match status" value="1"/>
</dbReference>
<dbReference type="EC" id="3.1.3.48" evidence="2"/>
<dbReference type="CDD" id="cd16343">
    <property type="entry name" value="LMWPTP"/>
    <property type="match status" value="1"/>
</dbReference>
<dbReference type="GO" id="GO:0004725">
    <property type="term" value="F:protein tyrosine phosphatase activity"/>
    <property type="evidence" value="ECO:0007669"/>
    <property type="project" value="UniProtKB-EC"/>
</dbReference>
<reference evidence="6 7" key="1">
    <citation type="submission" date="2024-06" db="EMBL/GenBank/DDBJ databases">
        <title>The Natural Products Discovery Center: Release of the First 8490 Sequenced Strains for Exploring Actinobacteria Biosynthetic Diversity.</title>
        <authorList>
            <person name="Kalkreuter E."/>
            <person name="Kautsar S.A."/>
            <person name="Yang D."/>
            <person name="Bader C.D."/>
            <person name="Teijaro C.N."/>
            <person name="Fluegel L."/>
            <person name="Davis C.M."/>
            <person name="Simpson J.R."/>
            <person name="Lauterbach L."/>
            <person name="Steele A.D."/>
            <person name="Gui C."/>
            <person name="Meng S."/>
            <person name="Li G."/>
            <person name="Viehrig K."/>
            <person name="Ye F."/>
            <person name="Su P."/>
            <person name="Kiefer A.F."/>
            <person name="Nichols A."/>
            <person name="Cepeda A.J."/>
            <person name="Yan W."/>
            <person name="Fan B."/>
            <person name="Jiang Y."/>
            <person name="Adhikari A."/>
            <person name="Zheng C.-J."/>
            <person name="Schuster L."/>
            <person name="Cowan T.M."/>
            <person name="Smanski M.J."/>
            <person name="Chevrette M.G."/>
            <person name="De Carvalho L.P.S."/>
            <person name="Shen B."/>
        </authorList>
    </citation>
    <scope>NUCLEOTIDE SEQUENCE [LARGE SCALE GENOMIC DNA]</scope>
    <source>
        <strain evidence="6 7">NPDC019708</strain>
    </source>
</reference>
<evidence type="ECO:0000256" key="2">
    <source>
        <dbReference type="ARBA" id="ARBA00013064"/>
    </source>
</evidence>
<comment type="caution">
    <text evidence="6">The sequence shown here is derived from an EMBL/GenBank/DDBJ whole genome shotgun (WGS) entry which is preliminary data.</text>
</comment>
<dbReference type="EMBL" id="JBEYBF010000038">
    <property type="protein sequence ID" value="MEU1956472.1"/>
    <property type="molecule type" value="Genomic_DNA"/>
</dbReference>
<dbReference type="Proteomes" id="UP001550628">
    <property type="component" value="Unassembled WGS sequence"/>
</dbReference>
<organism evidence="6 7">
    <name type="scientific">Nocardia rhamnosiphila</name>
    <dbReference type="NCBI Taxonomy" id="426716"/>
    <lineage>
        <taxon>Bacteria</taxon>
        <taxon>Bacillati</taxon>
        <taxon>Actinomycetota</taxon>
        <taxon>Actinomycetes</taxon>
        <taxon>Mycobacteriales</taxon>
        <taxon>Nocardiaceae</taxon>
        <taxon>Nocardia</taxon>
    </lineage>
</organism>
<evidence type="ECO:0000256" key="4">
    <source>
        <dbReference type="ARBA" id="ARBA00022912"/>
    </source>
</evidence>
<sequence>MAVVGELHISFVCTGNICRSPMAEKILLAHLSRAGLGDRVRVSSAGTHDWHTGSDADPRTTATLHRHGYPTGHRAAGFGADHADADLVVAMTTEHDRNLAVRGIPLERRRLLRSFDPHADGADVPDPYYGDTAGFELVREQIEAAVPGLLAWVHAALAARAPVTGGAA</sequence>
<name>A0ABV2WZZ0_9NOCA</name>
<feature type="domain" description="Phosphotyrosine protein phosphatase I" evidence="5">
    <location>
        <begin position="7"/>
        <end position="152"/>
    </location>
</feature>
<keyword evidence="3 6" id="KW-0378">Hydrolase</keyword>
<keyword evidence="4" id="KW-0904">Protein phosphatase</keyword>
<dbReference type="InterPro" id="IPR023485">
    <property type="entry name" value="Ptyr_pPase"/>
</dbReference>
<keyword evidence="7" id="KW-1185">Reference proteome</keyword>
<comment type="similarity">
    <text evidence="1">Belongs to the low molecular weight phosphotyrosine protein phosphatase family.</text>
</comment>
<accession>A0ABV2WZZ0</accession>
<dbReference type="Pfam" id="PF01451">
    <property type="entry name" value="LMWPc"/>
    <property type="match status" value="1"/>
</dbReference>
<dbReference type="Gene3D" id="3.40.50.2300">
    <property type="match status" value="1"/>
</dbReference>
<dbReference type="SMART" id="SM00226">
    <property type="entry name" value="LMWPc"/>
    <property type="match status" value="1"/>
</dbReference>